<feature type="active site" description="Charge relay system" evidence="8 9">
    <location>
        <position position="583"/>
    </location>
</feature>
<dbReference type="PROSITE" id="PS00138">
    <property type="entry name" value="SUBTILASE_SER"/>
    <property type="match status" value="1"/>
</dbReference>
<dbReference type="KEGG" id="psti:SOO65_12885"/>
<feature type="chain" id="PRO_5043500626" evidence="12">
    <location>
        <begin position="21"/>
        <end position="1066"/>
    </location>
</feature>
<dbReference type="EMBL" id="CP139487">
    <property type="protein sequence ID" value="WPU63585.1"/>
    <property type="molecule type" value="Genomic_DNA"/>
</dbReference>
<dbReference type="InterPro" id="IPR050131">
    <property type="entry name" value="Peptidase_S8_subtilisin-like"/>
</dbReference>
<evidence type="ECO:0000256" key="3">
    <source>
        <dbReference type="ARBA" id="ARBA00022525"/>
    </source>
</evidence>
<dbReference type="GO" id="GO:0004252">
    <property type="term" value="F:serine-type endopeptidase activity"/>
    <property type="evidence" value="ECO:0007669"/>
    <property type="project" value="UniProtKB-UniRule"/>
</dbReference>
<feature type="compositionally biased region" description="Basic and acidic residues" evidence="11">
    <location>
        <begin position="1051"/>
        <end position="1066"/>
    </location>
</feature>
<evidence type="ECO:0000256" key="2">
    <source>
        <dbReference type="ARBA" id="ARBA00022512"/>
    </source>
</evidence>
<dbReference type="SUPFAM" id="SSF52743">
    <property type="entry name" value="Subtilisin-like"/>
    <property type="match status" value="1"/>
</dbReference>
<reference evidence="15 16" key="1">
    <citation type="submission" date="2023-11" db="EMBL/GenBank/DDBJ databases">
        <title>Peredibacter starrii A3.12.</title>
        <authorList>
            <person name="Mitchell R.J."/>
        </authorList>
    </citation>
    <scope>NUCLEOTIDE SEQUENCE [LARGE SCALE GENOMIC DNA]</scope>
    <source>
        <strain evidence="15 16">A3.12</strain>
    </source>
</reference>
<evidence type="ECO:0000256" key="6">
    <source>
        <dbReference type="ARBA" id="ARBA00022801"/>
    </source>
</evidence>
<dbReference type="PROSITE" id="PS51257">
    <property type="entry name" value="PROKAR_LIPOPROTEIN"/>
    <property type="match status" value="1"/>
</dbReference>
<dbReference type="InterPro" id="IPR015500">
    <property type="entry name" value="Peptidase_S8_subtilisin-rel"/>
</dbReference>
<keyword evidence="7 9" id="KW-0720">Serine protease</keyword>
<dbReference type="SUPFAM" id="SSF52025">
    <property type="entry name" value="PA domain"/>
    <property type="match status" value="1"/>
</dbReference>
<dbReference type="InterPro" id="IPR036852">
    <property type="entry name" value="Peptidase_S8/S53_dom_sf"/>
</dbReference>
<dbReference type="Pfam" id="PF00082">
    <property type="entry name" value="Peptidase_S8"/>
    <property type="match status" value="1"/>
</dbReference>
<dbReference type="PROSITE" id="PS51892">
    <property type="entry name" value="SUBTILASE"/>
    <property type="match status" value="1"/>
</dbReference>
<sequence length="1066" mass="115125">MKAIPSLSLLILLASCGFNTSPDQMKKLDLVNSNVISIREVNAEVATFMVRLDAPALLESASYNGAHIQIDEGQKALVLSQQQQFVESIKKLDPSIQVLYSTKLVMNSVTIIAHPSIMGAVNQLPMVKNVREMSLFNSPSPVTLNNSKEALTKTIEDLTQKNSVSFIGAKEARESMGLTGKGLRIGILDTGIDYTHKMFGGSGSVEEYKGIDATKEVSMFPNDKIVGGIDLVGDLYSPGSPYKEHRIPKPDMNPLDYNGHGTHVAGTVAGHGDGVNTYDGVAPDSTMYAIKVFGQNSTGDAVVIAGLEYSVDPNGDLNPDDRMDIVNLSLGGPYGKPSINYAEAVKNIVKAGVSFVAAAGNSGSVPFIVGAPSTAVDAFSVAAGIDDMLHTTQVDAARVAIDGAEENIISVYGEFSKKLKEGEVVSGEIAYIGLANEALSPELAAQVQGKIALIDRGGEPFATKAGHALKAGAIGVAVANNNDEEPSSMVGDGELTIPAVMISKAQGQKLQGALKANKEVKFSFSTEYKFSRTEFIDTITGFSSRGPRSEDGIIKPEIVAPGQLITSAKAGGGEKAARLNGTSMASPHMAGVMALVKQRFPDLSVLDHKYILMSTAKIISDNKGVRYPVTSQGAGRVDVMKAVNAKVLPSRGSFSLGKVDLSRNEIKEQNITLTNLTSEDIEFMLKAELTPGLVLNETSRSFSIKAGGKLDLNLHFNLNLTDKDRSNYDGFIKLIDDSGKVMASFPVLAVVHQSSEISAVAVNQVEDKFSVTLKNNSSMKGTVLPFNLIDTDVRKPDLESLSHIRSRACDIKSAGYRFVTRTEKVKENDVEKEVKNAYLQMGIKLYESVSSWEACEVSVLIDSDNDGVAEQEWVASQAEVLPGLNKAIPNGFYSFLIDAKKARTLRDQYEIYQRLTQGDTVKKDEMRDTSETKNDEGKVEDYRKALLSLTTYKPYNQSSVSVMEIKLADLAKTEAGKIRFKMASIDTNESSTQPDDFLAGKDKWHSIDASESEIKMMTEEINLEANEKKKVELAKSESSKGIVLYSPTNSDGKRDESKDLQEIILK</sequence>
<feature type="domain" description="Peptidase S8/S53" evidence="13">
    <location>
        <begin position="180"/>
        <end position="635"/>
    </location>
</feature>
<dbReference type="PANTHER" id="PTHR43806:SF11">
    <property type="entry name" value="CEREVISIN-RELATED"/>
    <property type="match status" value="1"/>
</dbReference>
<dbReference type="InterPro" id="IPR000209">
    <property type="entry name" value="Peptidase_S8/S53_dom"/>
</dbReference>
<feature type="region of interest" description="Disordered" evidence="11">
    <location>
        <begin position="1043"/>
        <end position="1066"/>
    </location>
</feature>
<dbReference type="Pfam" id="PF02225">
    <property type="entry name" value="PA"/>
    <property type="match status" value="1"/>
</dbReference>
<accession>A0AAX4HK65</accession>
<keyword evidence="6 9" id="KW-0378">Hydrolase</keyword>
<dbReference type="InterPro" id="IPR023827">
    <property type="entry name" value="Peptidase_S8_Asp-AS"/>
</dbReference>
<dbReference type="GO" id="GO:0006508">
    <property type="term" value="P:proteolysis"/>
    <property type="evidence" value="ECO:0007669"/>
    <property type="project" value="UniProtKB-KW"/>
</dbReference>
<keyword evidence="4 9" id="KW-0645">Protease</keyword>
<evidence type="ECO:0000259" key="13">
    <source>
        <dbReference type="Pfam" id="PF00082"/>
    </source>
</evidence>
<evidence type="ECO:0000313" key="16">
    <source>
        <dbReference type="Proteomes" id="UP001324634"/>
    </source>
</evidence>
<feature type="active site" description="Charge relay system" evidence="8 9">
    <location>
        <position position="189"/>
    </location>
</feature>
<comment type="similarity">
    <text evidence="1 9 10">Belongs to the peptidase S8 family.</text>
</comment>
<evidence type="ECO:0000256" key="7">
    <source>
        <dbReference type="ARBA" id="ARBA00022825"/>
    </source>
</evidence>
<dbReference type="Proteomes" id="UP001324634">
    <property type="component" value="Chromosome"/>
</dbReference>
<dbReference type="InterPro" id="IPR034213">
    <property type="entry name" value="S8_Vpr-like"/>
</dbReference>
<dbReference type="AlphaFoldDB" id="A0AAX4HK65"/>
<keyword evidence="5 12" id="KW-0732">Signal</keyword>
<evidence type="ECO:0000256" key="11">
    <source>
        <dbReference type="SAM" id="MobiDB-lite"/>
    </source>
</evidence>
<evidence type="ECO:0000313" key="15">
    <source>
        <dbReference type="EMBL" id="WPU63585.1"/>
    </source>
</evidence>
<dbReference type="InterPro" id="IPR023828">
    <property type="entry name" value="Peptidase_S8_Ser-AS"/>
</dbReference>
<keyword evidence="2" id="KW-0134">Cell wall</keyword>
<evidence type="ECO:0000256" key="4">
    <source>
        <dbReference type="ARBA" id="ARBA00022670"/>
    </source>
</evidence>
<dbReference type="InterPro" id="IPR046450">
    <property type="entry name" value="PA_dom_sf"/>
</dbReference>
<organism evidence="15 16">
    <name type="scientific">Peredibacter starrii</name>
    <dbReference type="NCBI Taxonomy" id="28202"/>
    <lineage>
        <taxon>Bacteria</taxon>
        <taxon>Pseudomonadati</taxon>
        <taxon>Bdellovibrionota</taxon>
        <taxon>Bacteriovoracia</taxon>
        <taxon>Bacteriovoracales</taxon>
        <taxon>Bacteriovoracaceae</taxon>
        <taxon>Peredibacter</taxon>
    </lineage>
</organism>
<name>A0AAX4HK65_9BACT</name>
<dbReference type="Gene3D" id="3.40.50.200">
    <property type="entry name" value="Peptidase S8/S53 domain"/>
    <property type="match status" value="1"/>
</dbReference>
<feature type="active site" description="Charge relay system" evidence="8 9">
    <location>
        <position position="260"/>
    </location>
</feature>
<evidence type="ECO:0000256" key="1">
    <source>
        <dbReference type="ARBA" id="ARBA00011073"/>
    </source>
</evidence>
<evidence type="ECO:0000256" key="9">
    <source>
        <dbReference type="PROSITE-ProRule" id="PRU01240"/>
    </source>
</evidence>
<evidence type="ECO:0000256" key="8">
    <source>
        <dbReference type="PIRSR" id="PIRSR615500-1"/>
    </source>
</evidence>
<evidence type="ECO:0000256" key="12">
    <source>
        <dbReference type="SAM" id="SignalP"/>
    </source>
</evidence>
<evidence type="ECO:0000256" key="10">
    <source>
        <dbReference type="RuleBase" id="RU003355"/>
    </source>
</evidence>
<keyword evidence="16" id="KW-1185">Reference proteome</keyword>
<feature type="domain" description="PA" evidence="14">
    <location>
        <begin position="427"/>
        <end position="510"/>
    </location>
</feature>
<keyword evidence="3" id="KW-0964">Secreted</keyword>
<dbReference type="PROSITE" id="PS00137">
    <property type="entry name" value="SUBTILASE_HIS"/>
    <property type="match status" value="1"/>
</dbReference>
<proteinExistence type="inferred from homology"/>
<dbReference type="InterPro" id="IPR022398">
    <property type="entry name" value="Peptidase_S8_His-AS"/>
</dbReference>
<dbReference type="PANTHER" id="PTHR43806">
    <property type="entry name" value="PEPTIDASE S8"/>
    <property type="match status" value="1"/>
</dbReference>
<feature type="signal peptide" evidence="12">
    <location>
        <begin position="1"/>
        <end position="20"/>
    </location>
</feature>
<protein>
    <submittedName>
        <fullName evidence="15">S8 family serine peptidase</fullName>
    </submittedName>
</protein>
<dbReference type="Gene3D" id="3.50.30.30">
    <property type="match status" value="1"/>
</dbReference>
<dbReference type="PROSITE" id="PS00136">
    <property type="entry name" value="SUBTILASE_ASP"/>
    <property type="match status" value="1"/>
</dbReference>
<dbReference type="CDD" id="cd07474">
    <property type="entry name" value="Peptidases_S8_subtilisin_Vpr-like"/>
    <property type="match status" value="1"/>
</dbReference>
<dbReference type="InterPro" id="IPR003137">
    <property type="entry name" value="PA_domain"/>
</dbReference>
<evidence type="ECO:0000256" key="5">
    <source>
        <dbReference type="ARBA" id="ARBA00022729"/>
    </source>
</evidence>
<evidence type="ECO:0000259" key="14">
    <source>
        <dbReference type="Pfam" id="PF02225"/>
    </source>
</evidence>
<gene>
    <name evidence="15" type="ORF">SOO65_12885</name>
</gene>
<dbReference type="PRINTS" id="PR00723">
    <property type="entry name" value="SUBTILISIN"/>
</dbReference>
<dbReference type="RefSeq" id="WP_321390554.1">
    <property type="nucleotide sequence ID" value="NZ_CP139487.1"/>
</dbReference>